<dbReference type="RefSeq" id="XP_075096498.1">
    <property type="nucleotide sequence ID" value="XM_075240397.1"/>
</dbReference>
<reference evidence="2" key="2">
    <citation type="submission" date="2025-08" db="UniProtKB">
        <authorList>
            <consortium name="RefSeq"/>
        </authorList>
    </citation>
    <scope>IDENTIFICATION</scope>
    <source>
        <tissue evidence="2">Leaf</tissue>
    </source>
</reference>
<sequence>MEKSKLGFVDGTCVKTMFKGELAEQWEKCNAIVLSWIGSTIADELIPSIIFVSGARKVWGDFKERIASLKQGTDSMTTYYSKMNDLWSELDVLVPLSSCDCEEARPSIEHLANQRLL</sequence>
<gene>
    <name evidence="2" type="primary">LOC142174577</name>
</gene>
<protein>
    <submittedName>
        <fullName evidence="2">Uncharacterized protein LOC142174577</fullName>
    </submittedName>
</protein>
<organism evidence="1 2">
    <name type="scientific">Nicotiana tabacum</name>
    <name type="common">Common tobacco</name>
    <dbReference type="NCBI Taxonomy" id="4097"/>
    <lineage>
        <taxon>Eukaryota</taxon>
        <taxon>Viridiplantae</taxon>
        <taxon>Streptophyta</taxon>
        <taxon>Embryophyta</taxon>
        <taxon>Tracheophyta</taxon>
        <taxon>Spermatophyta</taxon>
        <taxon>Magnoliopsida</taxon>
        <taxon>eudicotyledons</taxon>
        <taxon>Gunneridae</taxon>
        <taxon>Pentapetalae</taxon>
        <taxon>asterids</taxon>
        <taxon>lamiids</taxon>
        <taxon>Solanales</taxon>
        <taxon>Solanaceae</taxon>
        <taxon>Nicotianoideae</taxon>
        <taxon>Nicotianeae</taxon>
        <taxon>Nicotiana</taxon>
    </lineage>
</organism>
<proteinExistence type="predicted"/>
<name>A0AC58TH11_TOBAC</name>
<evidence type="ECO:0000313" key="2">
    <source>
        <dbReference type="RefSeq" id="XP_075096498.1"/>
    </source>
</evidence>
<accession>A0AC58TH11</accession>
<keyword evidence="1" id="KW-1185">Reference proteome</keyword>
<reference evidence="1" key="1">
    <citation type="journal article" date="2014" name="Nat. Commun.">
        <title>The tobacco genome sequence and its comparison with those of tomato and potato.</title>
        <authorList>
            <person name="Sierro N."/>
            <person name="Battey J.N."/>
            <person name="Ouadi S."/>
            <person name="Bakaher N."/>
            <person name="Bovet L."/>
            <person name="Willig A."/>
            <person name="Goepfert S."/>
            <person name="Peitsch M.C."/>
            <person name="Ivanov N.V."/>
        </authorList>
    </citation>
    <scope>NUCLEOTIDE SEQUENCE [LARGE SCALE GENOMIC DNA]</scope>
</reference>
<evidence type="ECO:0000313" key="1">
    <source>
        <dbReference type="Proteomes" id="UP000790787"/>
    </source>
</evidence>
<dbReference type="Proteomes" id="UP000790787">
    <property type="component" value="Chromosome 20"/>
</dbReference>